<gene>
    <name evidence="7" type="primary">flgH</name>
    <name evidence="9" type="ORF">N177_0558</name>
</gene>
<evidence type="ECO:0000256" key="1">
    <source>
        <dbReference type="ARBA" id="ARBA00002591"/>
    </source>
</evidence>
<keyword evidence="3 8" id="KW-0732">Signal</keyword>
<comment type="similarity">
    <text evidence="2 7">Belongs to the FlgH family.</text>
</comment>
<evidence type="ECO:0000256" key="7">
    <source>
        <dbReference type="HAMAP-Rule" id="MF_00415"/>
    </source>
</evidence>
<dbReference type="PRINTS" id="PR01008">
    <property type="entry name" value="FLGLRINGFLGH"/>
</dbReference>
<dbReference type="EMBL" id="AWXZ01000013">
    <property type="protein sequence ID" value="ESR26774.1"/>
    <property type="molecule type" value="Genomic_DNA"/>
</dbReference>
<dbReference type="HAMAP" id="MF_00415">
    <property type="entry name" value="FlgH"/>
    <property type="match status" value="1"/>
</dbReference>
<dbReference type="PANTHER" id="PTHR34933:SF1">
    <property type="entry name" value="FLAGELLAR L-RING PROTEIN"/>
    <property type="match status" value="1"/>
</dbReference>
<dbReference type="STRING" id="631454.N177_0558"/>
<evidence type="ECO:0000256" key="6">
    <source>
        <dbReference type="ARBA" id="ARBA00023237"/>
    </source>
</evidence>
<evidence type="ECO:0000313" key="10">
    <source>
        <dbReference type="Proteomes" id="UP000017819"/>
    </source>
</evidence>
<evidence type="ECO:0000256" key="4">
    <source>
        <dbReference type="ARBA" id="ARBA00023136"/>
    </source>
</evidence>
<dbReference type="GO" id="GO:0009279">
    <property type="term" value="C:cell outer membrane"/>
    <property type="evidence" value="ECO:0007669"/>
    <property type="project" value="UniProtKB-SubCell"/>
</dbReference>
<dbReference type="GO" id="GO:0003774">
    <property type="term" value="F:cytoskeletal motor activity"/>
    <property type="evidence" value="ECO:0007669"/>
    <property type="project" value="InterPro"/>
</dbReference>
<keyword evidence="10" id="KW-1185">Reference proteome</keyword>
<keyword evidence="6 7" id="KW-0998">Cell outer membrane</keyword>
<evidence type="ECO:0000256" key="2">
    <source>
        <dbReference type="ARBA" id="ARBA00006929"/>
    </source>
</evidence>
<dbReference type="GO" id="GO:0071973">
    <property type="term" value="P:bacterial-type flagellum-dependent cell motility"/>
    <property type="evidence" value="ECO:0007669"/>
    <property type="project" value="InterPro"/>
</dbReference>
<feature type="chain" id="PRO_5008976849" description="Flagellar L-ring protein" evidence="8">
    <location>
        <begin position="28"/>
        <end position="253"/>
    </location>
</feature>
<dbReference type="Pfam" id="PF02107">
    <property type="entry name" value="FlgH"/>
    <property type="match status" value="1"/>
</dbReference>
<comment type="subunit">
    <text evidence="7">The basal body constitutes a major portion of the flagellar organelle and consists of four rings (L,P,S, and M) mounted on a central rod.</text>
</comment>
<keyword evidence="9" id="KW-0966">Cell projection</keyword>
<evidence type="ECO:0000256" key="5">
    <source>
        <dbReference type="ARBA" id="ARBA00023143"/>
    </source>
</evidence>
<dbReference type="NCBIfam" id="NF001305">
    <property type="entry name" value="PRK00249.1-5"/>
    <property type="match status" value="1"/>
</dbReference>
<feature type="signal peptide" evidence="8">
    <location>
        <begin position="1"/>
        <end position="27"/>
    </location>
</feature>
<comment type="function">
    <text evidence="1 7">Assembles around the rod to form the L-ring and probably protects the motor/basal body from shearing forces during rotation.</text>
</comment>
<name>V4RNB4_9HYPH</name>
<keyword evidence="4 7" id="KW-0472">Membrane</keyword>
<accession>V4RNB4</accession>
<evidence type="ECO:0000256" key="3">
    <source>
        <dbReference type="ARBA" id="ARBA00022729"/>
    </source>
</evidence>
<dbReference type="eggNOG" id="COG2063">
    <property type="taxonomic scope" value="Bacteria"/>
</dbReference>
<keyword evidence="5 7" id="KW-0975">Bacterial flagellum</keyword>
<evidence type="ECO:0000256" key="8">
    <source>
        <dbReference type="SAM" id="SignalP"/>
    </source>
</evidence>
<comment type="subcellular location">
    <subcellularLocation>
        <location evidence="7">Cell outer membrane</location>
    </subcellularLocation>
    <subcellularLocation>
        <location evidence="7">Bacterial flagellum basal body</location>
    </subcellularLocation>
</comment>
<keyword evidence="9" id="KW-0969">Cilium</keyword>
<protein>
    <recommendedName>
        <fullName evidence="7">Flagellar L-ring protein</fullName>
    </recommendedName>
    <alternativeName>
        <fullName evidence="7">Basal body L-ring protein</fullName>
    </alternativeName>
</protein>
<dbReference type="AlphaFoldDB" id="V4RNB4"/>
<reference evidence="9 10" key="1">
    <citation type="journal article" date="2014" name="Genome Announc.">
        <title>Draft Genome Sequence of Lutibaculum baratangense Strain AMV1T, Isolated from a Mud Volcano in Andamans, India.</title>
        <authorList>
            <person name="Singh A."/>
            <person name="Sreenivas A."/>
            <person name="Sathyanarayana Reddy G."/>
            <person name="Pinnaka A.K."/>
            <person name="Shivaji S."/>
        </authorList>
    </citation>
    <scope>NUCLEOTIDE SEQUENCE [LARGE SCALE GENOMIC DNA]</scope>
    <source>
        <strain evidence="9 10">AMV1</strain>
    </source>
</reference>
<dbReference type="PANTHER" id="PTHR34933">
    <property type="entry name" value="FLAGELLAR L-RING PROTEIN"/>
    <property type="match status" value="1"/>
</dbReference>
<keyword evidence="9" id="KW-0282">Flagellum</keyword>
<dbReference type="Proteomes" id="UP000017819">
    <property type="component" value="Unassembled WGS sequence"/>
</dbReference>
<sequence>MMTSSHHSRRMRVIVVATLTASLGACASADQLSRIGQAPPLSPITSPTSMPGYQPVSLPMPAPEPAVFNSNSLWRAGSRAFFKDQRAARVGDILTVEILVTDRAVFDNKTARSRTAGEKLGAAGAAGNAITGMLDESIVDGAVLGDLSSNTTTAGAGSVNRKEELRTRVAAVVTQVLPNGNLVIEGRQEIRVNYEVRDLIVAGVVRPEDISAGNIIDSSKIAEARISYGGRGQISDVQQPRYGQQILEAILPF</sequence>
<dbReference type="PATRIC" id="fig|631454.5.peg.548"/>
<dbReference type="GO" id="GO:0009427">
    <property type="term" value="C:bacterial-type flagellum basal body, distal rod, L ring"/>
    <property type="evidence" value="ECO:0007669"/>
    <property type="project" value="InterPro"/>
</dbReference>
<evidence type="ECO:0000313" key="9">
    <source>
        <dbReference type="EMBL" id="ESR26774.1"/>
    </source>
</evidence>
<dbReference type="InterPro" id="IPR000527">
    <property type="entry name" value="Flag_Lring"/>
</dbReference>
<comment type="caution">
    <text evidence="9">The sequence shown here is derived from an EMBL/GenBank/DDBJ whole genome shotgun (WGS) entry which is preliminary data.</text>
</comment>
<proteinExistence type="inferred from homology"/>
<organism evidence="9 10">
    <name type="scientific">Lutibaculum baratangense AMV1</name>
    <dbReference type="NCBI Taxonomy" id="631454"/>
    <lineage>
        <taxon>Bacteria</taxon>
        <taxon>Pseudomonadati</taxon>
        <taxon>Pseudomonadota</taxon>
        <taxon>Alphaproteobacteria</taxon>
        <taxon>Hyphomicrobiales</taxon>
        <taxon>Tepidamorphaceae</taxon>
        <taxon>Lutibaculum</taxon>
    </lineage>
</organism>